<dbReference type="InterPro" id="IPR001509">
    <property type="entry name" value="Epimerase_deHydtase"/>
</dbReference>
<dbReference type="Proteomes" id="UP000238034">
    <property type="component" value="Unassembled WGS sequence"/>
</dbReference>
<dbReference type="AlphaFoldDB" id="A0A2T0U968"/>
<dbReference type="SUPFAM" id="SSF51735">
    <property type="entry name" value="NAD(P)-binding Rossmann-fold domains"/>
    <property type="match status" value="1"/>
</dbReference>
<dbReference type="OrthoDB" id="1490291at2"/>
<feature type="domain" description="NAD-dependent epimerase/dehydratase" evidence="1">
    <location>
        <begin position="5"/>
        <end position="229"/>
    </location>
</feature>
<keyword evidence="3" id="KW-1185">Reference proteome</keyword>
<proteinExistence type="predicted"/>
<evidence type="ECO:0000259" key="1">
    <source>
        <dbReference type="Pfam" id="PF01370"/>
    </source>
</evidence>
<dbReference type="Pfam" id="PF01370">
    <property type="entry name" value="Epimerase"/>
    <property type="match status" value="1"/>
</dbReference>
<protein>
    <submittedName>
        <fullName evidence="2">Nucleoside-diphosphate-sugar epimerase</fullName>
    </submittedName>
</protein>
<sequence>MKKKVLITGASGFVGSHLVEAAVREGFDVFAAIRSSSNIKHLTSLPVTWVTLSMSDVKQLEAELAEQQYDYIIHCAGSTKAKAESDYNYVNAELSRNLAVAAVNAGIPLEKFVFVSSLAALGPIAYDDPQYIKADHSAVPVTAYGKSKLLGERYLKEIPGLPLVIVRPTAVYGPREKDIFIILKTINSGLEPYIGRTAQKLSFIYVKDLVKVLLSVLHQEVSTGRSYNVSDGQVYSKYELAEVMKDITGKKTYKFHIPIPLVGAIASVMELIYSFRTDSPALNKEKINELNAENWACSIRELEQDFGFIADYPLRRGLEETIHWYKENRWLA</sequence>
<evidence type="ECO:0000313" key="3">
    <source>
        <dbReference type="Proteomes" id="UP000238034"/>
    </source>
</evidence>
<dbReference type="RefSeq" id="WP_106291690.1">
    <property type="nucleotide sequence ID" value="NZ_PVTH01000002.1"/>
</dbReference>
<dbReference type="Gene3D" id="3.40.50.720">
    <property type="entry name" value="NAD(P)-binding Rossmann-like Domain"/>
    <property type="match status" value="1"/>
</dbReference>
<dbReference type="PANTHER" id="PTHR43245:SF58">
    <property type="entry name" value="BLL5923 PROTEIN"/>
    <property type="match status" value="1"/>
</dbReference>
<comment type="caution">
    <text evidence="2">The sequence shown here is derived from an EMBL/GenBank/DDBJ whole genome shotgun (WGS) entry which is preliminary data.</text>
</comment>
<dbReference type="EMBL" id="PVTH01000002">
    <property type="protein sequence ID" value="PRY54470.1"/>
    <property type="molecule type" value="Genomic_DNA"/>
</dbReference>
<reference evidence="2 3" key="1">
    <citation type="submission" date="2018-03" db="EMBL/GenBank/DDBJ databases">
        <title>Genomic Encyclopedia of Type Strains, Phase III (KMG-III): the genomes of soil and plant-associated and newly described type strains.</title>
        <authorList>
            <person name="Whitman W."/>
        </authorList>
    </citation>
    <scope>NUCLEOTIDE SEQUENCE [LARGE SCALE GENOMIC DNA]</scope>
    <source>
        <strain evidence="2 3">CGMCC 1.9313</strain>
    </source>
</reference>
<name>A0A2T0U968_9SPHI</name>
<dbReference type="InterPro" id="IPR036291">
    <property type="entry name" value="NAD(P)-bd_dom_sf"/>
</dbReference>
<dbReference type="InterPro" id="IPR050177">
    <property type="entry name" value="Lipid_A_modif_metabolic_enz"/>
</dbReference>
<evidence type="ECO:0000313" key="2">
    <source>
        <dbReference type="EMBL" id="PRY54470.1"/>
    </source>
</evidence>
<gene>
    <name evidence="2" type="ORF">B0I27_102237</name>
</gene>
<organism evidence="2 3">
    <name type="scientific">Arcticibacter pallidicorallinus</name>
    <dbReference type="NCBI Taxonomy" id="1259464"/>
    <lineage>
        <taxon>Bacteria</taxon>
        <taxon>Pseudomonadati</taxon>
        <taxon>Bacteroidota</taxon>
        <taxon>Sphingobacteriia</taxon>
        <taxon>Sphingobacteriales</taxon>
        <taxon>Sphingobacteriaceae</taxon>
        <taxon>Arcticibacter</taxon>
    </lineage>
</organism>
<dbReference type="PANTHER" id="PTHR43245">
    <property type="entry name" value="BIFUNCTIONAL POLYMYXIN RESISTANCE PROTEIN ARNA"/>
    <property type="match status" value="1"/>
</dbReference>
<accession>A0A2T0U968</accession>